<dbReference type="Proteomes" id="UP000297452">
    <property type="component" value="Unassembled WGS sequence"/>
</dbReference>
<accession>A0A4Z1J0Z1</accession>
<dbReference type="EMBL" id="PQXJ01000054">
    <property type="protein sequence ID" value="TGO66784.1"/>
    <property type="molecule type" value="Genomic_DNA"/>
</dbReference>
<dbReference type="Gene3D" id="2.170.15.10">
    <property type="entry name" value="Proaerolysin, chain A, domain 3"/>
    <property type="match status" value="1"/>
</dbReference>
<dbReference type="STRING" id="278944.A0A4Z1J0Z1"/>
<proteinExistence type="predicted"/>
<sequence length="306" mass="33415">MRPLGSIGFSSYGDRNGKIAVLLVGNNPSSTGRAAVASPTGYDQIWRDEKSGGSYYGSFWRPRAPSGSNYFSAKVWDDHKSGAKSDCSVWDIGLPNLGWSEPNNSLAQVLAVPNPKRFTEFTAPAPTFTKNNIPRGGDAFNRIDQCQVTLPFSVYFPPTDAASLGTISNPFCNLTRKIAWYVHTAHNNNSGGQISDSTTFTKGVSKTLSEEMTHSASVSISSSFGVKGFGMDVSLNYQFTLTDSTSFTEYEENSRTQKSTVPPYEATIFLSKRIWIQATRADGSIVLREINFNANEDIHLIGVSLK</sequence>
<evidence type="ECO:0008006" key="3">
    <source>
        <dbReference type="Google" id="ProtNLM"/>
    </source>
</evidence>
<reference evidence="1 2" key="1">
    <citation type="submission" date="2017-12" db="EMBL/GenBank/DDBJ databases">
        <title>Comparative genomics of Botrytis spp.</title>
        <authorList>
            <person name="Valero-Jimenez C.A."/>
            <person name="Tapia P."/>
            <person name="Veloso J."/>
            <person name="Silva-Moreno E."/>
            <person name="Staats M."/>
            <person name="Valdes J.H."/>
            <person name="Van Kan J.A.L."/>
        </authorList>
    </citation>
    <scope>NUCLEOTIDE SEQUENCE [LARGE SCALE GENOMIC DNA]</scope>
    <source>
        <strain evidence="1 2">MUCL2120</strain>
    </source>
</reference>
<organism evidence="1 2">
    <name type="scientific">Botryotinia narcissicola</name>
    <dbReference type="NCBI Taxonomy" id="278944"/>
    <lineage>
        <taxon>Eukaryota</taxon>
        <taxon>Fungi</taxon>
        <taxon>Dikarya</taxon>
        <taxon>Ascomycota</taxon>
        <taxon>Pezizomycotina</taxon>
        <taxon>Leotiomycetes</taxon>
        <taxon>Helotiales</taxon>
        <taxon>Sclerotiniaceae</taxon>
        <taxon>Botryotinia</taxon>
    </lineage>
</organism>
<dbReference type="OrthoDB" id="428159at2759"/>
<gene>
    <name evidence="1" type="ORF">BOTNAR_0054g00230</name>
</gene>
<name>A0A4Z1J0Z1_9HELO</name>
<keyword evidence="2" id="KW-1185">Reference proteome</keyword>
<evidence type="ECO:0000313" key="2">
    <source>
        <dbReference type="Proteomes" id="UP000297452"/>
    </source>
</evidence>
<protein>
    <recommendedName>
        <fullName evidence="3">Insecticidal crystal toxin domain-containing protein</fullName>
    </recommendedName>
</protein>
<comment type="caution">
    <text evidence="1">The sequence shown here is derived from an EMBL/GenBank/DDBJ whole genome shotgun (WGS) entry which is preliminary data.</text>
</comment>
<evidence type="ECO:0000313" key="1">
    <source>
        <dbReference type="EMBL" id="TGO66784.1"/>
    </source>
</evidence>
<dbReference type="AlphaFoldDB" id="A0A4Z1J0Z1"/>
<dbReference type="SUPFAM" id="SSF56973">
    <property type="entry name" value="Aerolisin/ETX pore-forming domain"/>
    <property type="match status" value="1"/>
</dbReference>